<keyword evidence="1" id="KW-0805">Transcription regulation</keyword>
<evidence type="ECO:0000256" key="3">
    <source>
        <dbReference type="ARBA" id="ARBA00023163"/>
    </source>
</evidence>
<proteinExistence type="predicted"/>
<dbReference type="EMBL" id="JBHSMZ010000002">
    <property type="protein sequence ID" value="MFC5547774.1"/>
    <property type="molecule type" value="Genomic_DNA"/>
</dbReference>
<dbReference type="SUPFAM" id="SSF46689">
    <property type="entry name" value="Homeodomain-like"/>
    <property type="match status" value="1"/>
</dbReference>
<evidence type="ECO:0000313" key="7">
    <source>
        <dbReference type="Proteomes" id="UP001596086"/>
    </source>
</evidence>
<dbReference type="InterPro" id="IPR001647">
    <property type="entry name" value="HTH_TetR"/>
</dbReference>
<name>A0ABW0RSF6_9BURK</name>
<keyword evidence="3" id="KW-0804">Transcription</keyword>
<sequence>MVKNTRRTQRGEASLSRERIVEAAIALLDEHGESGLTFRALSEELATGAGAIYWHVANKGELLSAACDAMVARAMDAAVTAAPPRETVRILGLGLFDAIDAHPWVGAELARSPMKMPMVRILEAIGRQMRTFGVAEQELWLAASSLLNFILGVAGQNAANSEYARAQGLVRASFFDAVSSAWSALDEDAFPFVRSMIVPMREHDDRADFLAGIDLILDGIAAR</sequence>
<dbReference type="PROSITE" id="PS50977">
    <property type="entry name" value="HTH_TETR_2"/>
    <property type="match status" value="1"/>
</dbReference>
<evidence type="ECO:0000256" key="4">
    <source>
        <dbReference type="PROSITE-ProRule" id="PRU00335"/>
    </source>
</evidence>
<evidence type="ECO:0000259" key="5">
    <source>
        <dbReference type="PROSITE" id="PS50977"/>
    </source>
</evidence>
<feature type="DNA-binding region" description="H-T-H motif" evidence="4">
    <location>
        <begin position="37"/>
        <end position="56"/>
    </location>
</feature>
<evidence type="ECO:0000256" key="2">
    <source>
        <dbReference type="ARBA" id="ARBA00023125"/>
    </source>
</evidence>
<dbReference type="Pfam" id="PF02909">
    <property type="entry name" value="TetR_C_1"/>
    <property type="match status" value="1"/>
</dbReference>
<dbReference type="InterPro" id="IPR050109">
    <property type="entry name" value="HTH-type_TetR-like_transc_reg"/>
</dbReference>
<accession>A0ABW0RSF6</accession>
<feature type="domain" description="HTH tetR-type" evidence="5">
    <location>
        <begin position="14"/>
        <end position="74"/>
    </location>
</feature>
<dbReference type="PANTHER" id="PTHR30055">
    <property type="entry name" value="HTH-TYPE TRANSCRIPTIONAL REGULATOR RUTR"/>
    <property type="match status" value="1"/>
</dbReference>
<dbReference type="RefSeq" id="WP_379767717.1">
    <property type="nucleotide sequence ID" value="NZ_JBHSMZ010000002.1"/>
</dbReference>
<dbReference type="InterPro" id="IPR009057">
    <property type="entry name" value="Homeodomain-like_sf"/>
</dbReference>
<protein>
    <submittedName>
        <fullName evidence="6">TetR/AcrR family transcriptional regulator</fullName>
    </submittedName>
</protein>
<gene>
    <name evidence="6" type="ORF">ACFPO9_04515</name>
</gene>
<dbReference type="SUPFAM" id="SSF48498">
    <property type="entry name" value="Tetracyclin repressor-like, C-terminal domain"/>
    <property type="match status" value="1"/>
</dbReference>
<comment type="caution">
    <text evidence="6">The sequence shown here is derived from an EMBL/GenBank/DDBJ whole genome shotgun (WGS) entry which is preliminary data.</text>
</comment>
<dbReference type="Gene3D" id="1.10.10.60">
    <property type="entry name" value="Homeodomain-like"/>
    <property type="match status" value="1"/>
</dbReference>
<keyword evidence="2 4" id="KW-0238">DNA-binding</keyword>
<organism evidence="6 7">
    <name type="scientific">Massilia aerilata</name>
    <dbReference type="NCBI Taxonomy" id="453817"/>
    <lineage>
        <taxon>Bacteria</taxon>
        <taxon>Pseudomonadati</taxon>
        <taxon>Pseudomonadota</taxon>
        <taxon>Betaproteobacteria</taxon>
        <taxon>Burkholderiales</taxon>
        <taxon>Oxalobacteraceae</taxon>
        <taxon>Telluria group</taxon>
        <taxon>Massilia</taxon>
    </lineage>
</organism>
<dbReference type="InterPro" id="IPR004111">
    <property type="entry name" value="Repressor_TetR_C"/>
</dbReference>
<dbReference type="Pfam" id="PF00440">
    <property type="entry name" value="TetR_N"/>
    <property type="match status" value="1"/>
</dbReference>
<dbReference type="PANTHER" id="PTHR30055:SF151">
    <property type="entry name" value="TRANSCRIPTIONAL REGULATORY PROTEIN"/>
    <property type="match status" value="1"/>
</dbReference>
<keyword evidence="7" id="KW-1185">Reference proteome</keyword>
<dbReference type="PRINTS" id="PR00455">
    <property type="entry name" value="HTHTETR"/>
</dbReference>
<dbReference type="Proteomes" id="UP001596086">
    <property type="component" value="Unassembled WGS sequence"/>
</dbReference>
<evidence type="ECO:0000256" key="1">
    <source>
        <dbReference type="ARBA" id="ARBA00023015"/>
    </source>
</evidence>
<reference evidence="7" key="1">
    <citation type="journal article" date="2019" name="Int. J. Syst. Evol. Microbiol.">
        <title>The Global Catalogue of Microorganisms (GCM) 10K type strain sequencing project: providing services to taxonomists for standard genome sequencing and annotation.</title>
        <authorList>
            <consortium name="The Broad Institute Genomics Platform"/>
            <consortium name="The Broad Institute Genome Sequencing Center for Infectious Disease"/>
            <person name="Wu L."/>
            <person name="Ma J."/>
        </authorList>
    </citation>
    <scope>NUCLEOTIDE SEQUENCE [LARGE SCALE GENOMIC DNA]</scope>
    <source>
        <strain evidence="7">CGMCC 4.5798</strain>
    </source>
</reference>
<dbReference type="InterPro" id="IPR036271">
    <property type="entry name" value="Tet_transcr_reg_TetR-rel_C_sf"/>
</dbReference>
<evidence type="ECO:0000313" key="6">
    <source>
        <dbReference type="EMBL" id="MFC5547774.1"/>
    </source>
</evidence>
<dbReference type="Gene3D" id="1.10.357.10">
    <property type="entry name" value="Tetracycline Repressor, domain 2"/>
    <property type="match status" value="1"/>
</dbReference>